<reference evidence="2 3" key="1">
    <citation type="submission" date="2019-06" db="EMBL/GenBank/DDBJ databases">
        <title>Draft genome of Aliikangiella marina GYP-15.</title>
        <authorList>
            <person name="Wang G."/>
        </authorList>
    </citation>
    <scope>NUCLEOTIDE SEQUENCE [LARGE SCALE GENOMIC DNA]</scope>
    <source>
        <strain evidence="2 3">GYP-15</strain>
    </source>
</reference>
<dbReference type="Proteomes" id="UP000317839">
    <property type="component" value="Unassembled WGS sequence"/>
</dbReference>
<dbReference type="AlphaFoldDB" id="A0A545TJL0"/>
<sequence>MEKKTLQSFDGIDINYAITKSSRPGKPWIALIIPFGLKLEMARHFCEFFQPHYNSIVWETRSILEDSERNITENEFVLENHVRDLKDVLDKSGAKSFIMVGYCSGAGIALAAANRYPNIINNLILAHGEYTMLHDSACTTQFASEIDSLLSLAAKDEEHLNLVFEKIKGDRFEDSSNRPDGIDLPFTKKEFLRRHAANYLSYKSSDFEHLAEYVSHHTLILTGERDVQANVTSSQKIADLISNSEIYIDPEADHYGLLREDSSTMITIWNYLYEQQPIFA</sequence>
<dbReference type="GO" id="GO:0016787">
    <property type="term" value="F:hydrolase activity"/>
    <property type="evidence" value="ECO:0007669"/>
    <property type="project" value="UniProtKB-KW"/>
</dbReference>
<keyword evidence="3" id="KW-1185">Reference proteome</keyword>
<dbReference type="RefSeq" id="WP_142940959.1">
    <property type="nucleotide sequence ID" value="NZ_VIKR01000001.1"/>
</dbReference>
<dbReference type="InterPro" id="IPR029058">
    <property type="entry name" value="AB_hydrolase_fold"/>
</dbReference>
<comment type="caution">
    <text evidence="2">The sequence shown here is derived from an EMBL/GenBank/DDBJ whole genome shotgun (WGS) entry which is preliminary data.</text>
</comment>
<feature type="domain" description="AB hydrolase-1" evidence="1">
    <location>
        <begin position="67"/>
        <end position="133"/>
    </location>
</feature>
<dbReference type="OrthoDB" id="8996171at2"/>
<dbReference type="SUPFAM" id="SSF53474">
    <property type="entry name" value="alpha/beta-Hydrolases"/>
    <property type="match status" value="1"/>
</dbReference>
<accession>A0A545TJL0</accession>
<dbReference type="InterPro" id="IPR000073">
    <property type="entry name" value="AB_hydrolase_1"/>
</dbReference>
<organism evidence="2 3">
    <name type="scientific">Aliikangiella marina</name>
    <dbReference type="NCBI Taxonomy" id="1712262"/>
    <lineage>
        <taxon>Bacteria</taxon>
        <taxon>Pseudomonadati</taxon>
        <taxon>Pseudomonadota</taxon>
        <taxon>Gammaproteobacteria</taxon>
        <taxon>Oceanospirillales</taxon>
        <taxon>Pleioneaceae</taxon>
        <taxon>Aliikangiella</taxon>
    </lineage>
</organism>
<keyword evidence="2" id="KW-0378">Hydrolase</keyword>
<name>A0A545TJL0_9GAMM</name>
<dbReference type="Gene3D" id="3.40.50.1820">
    <property type="entry name" value="alpha/beta hydrolase"/>
    <property type="match status" value="1"/>
</dbReference>
<protein>
    <submittedName>
        <fullName evidence="2">Alpha/beta hydrolase</fullName>
    </submittedName>
</protein>
<proteinExistence type="predicted"/>
<dbReference type="Pfam" id="PF00561">
    <property type="entry name" value="Abhydrolase_1"/>
    <property type="match status" value="1"/>
</dbReference>
<evidence type="ECO:0000313" key="2">
    <source>
        <dbReference type="EMBL" id="TQV77387.1"/>
    </source>
</evidence>
<dbReference type="EMBL" id="VIKR01000001">
    <property type="protein sequence ID" value="TQV77387.1"/>
    <property type="molecule type" value="Genomic_DNA"/>
</dbReference>
<evidence type="ECO:0000259" key="1">
    <source>
        <dbReference type="Pfam" id="PF00561"/>
    </source>
</evidence>
<evidence type="ECO:0000313" key="3">
    <source>
        <dbReference type="Proteomes" id="UP000317839"/>
    </source>
</evidence>
<gene>
    <name evidence="2" type="ORF">FLL45_05435</name>
</gene>